<keyword evidence="2" id="KW-1185">Reference proteome</keyword>
<sequence length="163" mass="17773">MTSVPGPQASTRTSTDTNTIWKASHSPVAFNEAQNLRSQTDASLCTLAKRYRDPDHHSPNRGSQLSITLIFAHALGYPYLSDKEHWEPTLSELFNIAHSQKDTCLVIKEAWCIDSQDHDSSAVLAMTIAGAIYSLMSSAHIDVDSYLVLVGHSAGAASWVTSQ</sequence>
<evidence type="ECO:0000313" key="1">
    <source>
        <dbReference type="EMBL" id="KAF5354426.1"/>
    </source>
</evidence>
<dbReference type="OrthoDB" id="94039at2759"/>
<proteinExistence type="predicted"/>
<dbReference type="Gene3D" id="3.40.50.1820">
    <property type="entry name" value="alpha/beta hydrolase"/>
    <property type="match status" value="1"/>
</dbReference>
<organism evidence="1 2">
    <name type="scientific">Tetrapyrgos nigripes</name>
    <dbReference type="NCBI Taxonomy" id="182062"/>
    <lineage>
        <taxon>Eukaryota</taxon>
        <taxon>Fungi</taxon>
        <taxon>Dikarya</taxon>
        <taxon>Basidiomycota</taxon>
        <taxon>Agaricomycotina</taxon>
        <taxon>Agaricomycetes</taxon>
        <taxon>Agaricomycetidae</taxon>
        <taxon>Agaricales</taxon>
        <taxon>Marasmiineae</taxon>
        <taxon>Marasmiaceae</taxon>
        <taxon>Tetrapyrgos</taxon>
    </lineage>
</organism>
<comment type="caution">
    <text evidence="1">The sequence shown here is derived from an EMBL/GenBank/DDBJ whole genome shotgun (WGS) entry which is preliminary data.</text>
</comment>
<reference evidence="1 2" key="1">
    <citation type="journal article" date="2020" name="ISME J.">
        <title>Uncovering the hidden diversity of litter-decomposition mechanisms in mushroom-forming fungi.</title>
        <authorList>
            <person name="Floudas D."/>
            <person name="Bentzer J."/>
            <person name="Ahren D."/>
            <person name="Johansson T."/>
            <person name="Persson P."/>
            <person name="Tunlid A."/>
        </authorList>
    </citation>
    <scope>NUCLEOTIDE SEQUENCE [LARGE SCALE GENOMIC DNA]</scope>
    <source>
        <strain evidence="1 2">CBS 291.85</strain>
    </source>
</reference>
<evidence type="ECO:0000313" key="2">
    <source>
        <dbReference type="Proteomes" id="UP000559256"/>
    </source>
</evidence>
<gene>
    <name evidence="1" type="ORF">D9758_010721</name>
</gene>
<accession>A0A8H5D6C7</accession>
<dbReference type="Proteomes" id="UP000559256">
    <property type="component" value="Unassembled WGS sequence"/>
</dbReference>
<name>A0A8H5D6C7_9AGAR</name>
<dbReference type="InterPro" id="IPR029058">
    <property type="entry name" value="AB_hydrolase_fold"/>
</dbReference>
<dbReference type="AlphaFoldDB" id="A0A8H5D6C7"/>
<dbReference type="EMBL" id="JAACJM010000060">
    <property type="protein sequence ID" value="KAF5354426.1"/>
    <property type="molecule type" value="Genomic_DNA"/>
</dbReference>
<protein>
    <submittedName>
        <fullName evidence="1">Uncharacterized protein</fullName>
    </submittedName>
</protein>